<sequence length="306" mass="36629">MAKQRTEAMEEKIERYPQTYLLVLDEVGDWHKNLFMIGGCVFNLSCLWKIILYLREIKRNILEFEDTDKEFKWSNFTCKIKEIKKSNSPTLESELKKYKEYLEKIVYLGEKEIFSFFCSVVELPLVTLWRKWKDHKNEEDRKRCEIWVREKSIQDIVQRYFKWLEEKDGLGLILIDRTNNRIDELYFKKVRELIISGDNFYHKFNRIIPPFLSDSKYLNIFDINDIFLGAFGYVLRNLYGDSKGKIYPITCMLYSVILRKINKSKDGKIWGFGLFDIPKESKIRNCLNEEALNSISKNCDEMSILD</sequence>
<proteinExistence type="predicted"/>
<accession>A0A7V4DXU0</accession>
<gene>
    <name evidence="1" type="ORF">ENU78_06980</name>
</gene>
<reference evidence="1" key="1">
    <citation type="journal article" date="2020" name="mSystems">
        <title>Genome- and Community-Level Interaction Insights into Carbon Utilization and Element Cycling Functions of Hydrothermarchaeota in Hydrothermal Sediment.</title>
        <authorList>
            <person name="Zhou Z."/>
            <person name="Liu Y."/>
            <person name="Xu W."/>
            <person name="Pan J."/>
            <person name="Luo Z.H."/>
            <person name="Li M."/>
        </authorList>
    </citation>
    <scope>NUCLEOTIDE SEQUENCE [LARGE SCALE GENOMIC DNA]</scope>
    <source>
        <strain evidence="1">SpSt-70</strain>
    </source>
</reference>
<evidence type="ECO:0000313" key="1">
    <source>
        <dbReference type="EMBL" id="HGK24155.1"/>
    </source>
</evidence>
<evidence type="ECO:0008006" key="2">
    <source>
        <dbReference type="Google" id="ProtNLM"/>
    </source>
</evidence>
<dbReference type="AlphaFoldDB" id="A0A7V4DXU0"/>
<protein>
    <recommendedName>
        <fullName evidence="2">DUF3800 domain-containing protein</fullName>
    </recommendedName>
</protein>
<name>A0A7V4DXU0_DICTH</name>
<dbReference type="Pfam" id="PF12686">
    <property type="entry name" value="DUF3800"/>
    <property type="match status" value="1"/>
</dbReference>
<comment type="caution">
    <text evidence="1">The sequence shown here is derived from an EMBL/GenBank/DDBJ whole genome shotgun (WGS) entry which is preliminary data.</text>
</comment>
<dbReference type="EMBL" id="DTDV01000019">
    <property type="protein sequence ID" value="HGK24155.1"/>
    <property type="molecule type" value="Genomic_DNA"/>
</dbReference>
<dbReference type="InterPro" id="IPR024524">
    <property type="entry name" value="DUF3800"/>
</dbReference>
<organism evidence="1">
    <name type="scientific">Dictyoglomus thermophilum</name>
    <dbReference type="NCBI Taxonomy" id="14"/>
    <lineage>
        <taxon>Bacteria</taxon>
        <taxon>Pseudomonadati</taxon>
        <taxon>Dictyoglomota</taxon>
        <taxon>Dictyoglomia</taxon>
        <taxon>Dictyoglomales</taxon>
        <taxon>Dictyoglomaceae</taxon>
        <taxon>Dictyoglomus</taxon>
    </lineage>
</organism>